<dbReference type="InterPro" id="IPR010368">
    <property type="entry name" value="Com_YlbF"/>
</dbReference>
<dbReference type="InterPro" id="IPR023378">
    <property type="entry name" value="YheA/YmcA-like_dom_sf"/>
</dbReference>
<dbReference type="Pfam" id="PF06133">
    <property type="entry name" value="Com_YlbF"/>
    <property type="match status" value="1"/>
</dbReference>
<gene>
    <name evidence="1" type="ORF">KTH89_17520</name>
</gene>
<dbReference type="AlphaFoldDB" id="A0A949NFF2"/>
<evidence type="ECO:0000313" key="1">
    <source>
        <dbReference type="EMBL" id="MBU9738346.1"/>
    </source>
</evidence>
<dbReference type="EMBL" id="JAHQCW010000033">
    <property type="protein sequence ID" value="MBU9738346.1"/>
    <property type="molecule type" value="Genomic_DNA"/>
</dbReference>
<dbReference type="SUPFAM" id="SSF158622">
    <property type="entry name" value="YheA/YmcA-like"/>
    <property type="match status" value="1"/>
</dbReference>
<proteinExistence type="predicted"/>
<name>A0A949NFF2_9FIRM</name>
<reference evidence="1" key="1">
    <citation type="submission" date="2021-06" db="EMBL/GenBank/DDBJ databases">
        <title>Description of novel taxa of the family Lachnospiraceae.</title>
        <authorList>
            <person name="Chaplin A.V."/>
            <person name="Sokolova S.R."/>
            <person name="Pikina A.P."/>
            <person name="Korzhanova M."/>
            <person name="Belova V."/>
            <person name="Korostin D."/>
            <person name="Efimov B.A."/>
        </authorList>
    </citation>
    <scope>NUCLEOTIDE SEQUENCE</scope>
    <source>
        <strain evidence="1">ASD5720</strain>
    </source>
</reference>
<dbReference type="Proteomes" id="UP000712157">
    <property type="component" value="Unassembled WGS sequence"/>
</dbReference>
<dbReference type="Gene3D" id="1.20.1500.10">
    <property type="entry name" value="YheA/YmcA-like"/>
    <property type="match status" value="1"/>
</dbReference>
<evidence type="ECO:0000313" key="2">
    <source>
        <dbReference type="Proteomes" id="UP000712157"/>
    </source>
</evidence>
<organism evidence="1 2">
    <name type="scientific">Diplocloster agilis</name>
    <dbReference type="NCBI Taxonomy" id="2850323"/>
    <lineage>
        <taxon>Bacteria</taxon>
        <taxon>Bacillati</taxon>
        <taxon>Bacillota</taxon>
        <taxon>Clostridia</taxon>
        <taxon>Lachnospirales</taxon>
        <taxon>Lachnospiraceae</taxon>
        <taxon>Diplocloster</taxon>
    </lineage>
</organism>
<dbReference type="RefSeq" id="WP_158344662.1">
    <property type="nucleotide sequence ID" value="NZ_JAHQCW010000033.1"/>
</dbReference>
<comment type="caution">
    <text evidence="1">The sequence shown here is derived from an EMBL/GenBank/DDBJ whole genome shotgun (WGS) entry which is preliminary data.</text>
</comment>
<accession>A0A949NFF2</accession>
<sequence>MLVADCLRELKNAIGNSEEYLRFERAKKSLAEYPELKRQVEEWRRKYYCIQNQDGIDLFDEVDSLQEEYATIRKNPLIREFLASELLVCHMIQEVYREILDSVDLDLQFLDETAL</sequence>
<protein>
    <submittedName>
        <fullName evidence="1">YlbF family regulator</fullName>
    </submittedName>
</protein>
<keyword evidence="2" id="KW-1185">Reference proteome</keyword>